<gene>
    <name evidence="3" type="ORF">FTOL_12661</name>
</gene>
<feature type="compositionally biased region" description="Low complexity" evidence="1">
    <location>
        <begin position="140"/>
        <end position="203"/>
    </location>
</feature>
<evidence type="ECO:0000256" key="2">
    <source>
        <dbReference type="SAM" id="Phobius"/>
    </source>
</evidence>
<dbReference type="Proteomes" id="UP001187734">
    <property type="component" value="Unassembled WGS sequence"/>
</dbReference>
<evidence type="ECO:0000256" key="1">
    <source>
        <dbReference type="SAM" id="MobiDB-lite"/>
    </source>
</evidence>
<keyword evidence="2" id="KW-1133">Transmembrane helix</keyword>
<dbReference type="AlphaFoldDB" id="A0AAE8SP35"/>
<accession>A0AAE8SP35</accession>
<keyword evidence="2" id="KW-0472">Membrane</keyword>
<dbReference type="EMBL" id="ONZP01000629">
    <property type="protein sequence ID" value="SPJ88767.1"/>
    <property type="molecule type" value="Genomic_DNA"/>
</dbReference>
<reference evidence="3" key="1">
    <citation type="submission" date="2018-03" db="EMBL/GenBank/DDBJ databases">
        <authorList>
            <person name="Guldener U."/>
        </authorList>
    </citation>
    <scope>NUCLEOTIDE SEQUENCE</scope>
</reference>
<protein>
    <recommendedName>
        <fullName evidence="5">Extracellular membrane protein CFEM domain-containing protein</fullName>
    </recommendedName>
</protein>
<feature type="region of interest" description="Disordered" evidence="1">
    <location>
        <begin position="303"/>
        <end position="325"/>
    </location>
</feature>
<evidence type="ECO:0008006" key="5">
    <source>
        <dbReference type="Google" id="ProtNLM"/>
    </source>
</evidence>
<proteinExistence type="predicted"/>
<sequence length="433" mass="46761">MTPKTRSCSSHSWGFVAPDVQDPPQCIALCRERFLKELLPKDETFERVCEVLQDSVRMEKDQPFQALYCCDAQACGVDNLGERGRDPNVNWLINACQDIGYHSIIDPGPPQPYHICDSESINRNDKDCQRAKGVDKTEDASATSTSSISSSTATENTLSTKPTTSKTTTSSSPVSLQSSIPNTTYSTSTNPSILSSSDPSSSDQNDTETSRGMPLGVKVTIAIISVVGLLAIGALIFCLFRRRRSRRNNIRRLIKHPTSPPPPADSPTPLVSPTLSHTDADGVPLTPPARLRERRFLPTMSDQQMGFPASPLFSPTSTKLSPRHERTPRIYSANQVPMIVMTAPDGAKVGDNHGSASFSDGVIAPPSSVQVASLGCSTNTSSTRPPRSRDASFNMLASPGPPPTRALPSTPPYRPSTPTNSPPRPKPGRYCET</sequence>
<feature type="transmembrane region" description="Helical" evidence="2">
    <location>
        <begin position="219"/>
        <end position="240"/>
    </location>
</feature>
<keyword evidence="4" id="KW-1185">Reference proteome</keyword>
<organism evidence="3 4">
    <name type="scientific">Fusarium torulosum</name>
    <dbReference type="NCBI Taxonomy" id="33205"/>
    <lineage>
        <taxon>Eukaryota</taxon>
        <taxon>Fungi</taxon>
        <taxon>Dikarya</taxon>
        <taxon>Ascomycota</taxon>
        <taxon>Pezizomycotina</taxon>
        <taxon>Sordariomycetes</taxon>
        <taxon>Hypocreomycetidae</taxon>
        <taxon>Hypocreales</taxon>
        <taxon>Nectriaceae</taxon>
        <taxon>Fusarium</taxon>
    </lineage>
</organism>
<comment type="caution">
    <text evidence="3">The sequence shown here is derived from an EMBL/GenBank/DDBJ whole genome shotgun (WGS) entry which is preliminary data.</text>
</comment>
<feature type="region of interest" description="Disordered" evidence="1">
    <location>
        <begin position="253"/>
        <end position="289"/>
    </location>
</feature>
<evidence type="ECO:0000313" key="3">
    <source>
        <dbReference type="EMBL" id="SPJ88767.1"/>
    </source>
</evidence>
<feature type="region of interest" description="Disordered" evidence="1">
    <location>
        <begin position="373"/>
        <end position="433"/>
    </location>
</feature>
<feature type="region of interest" description="Disordered" evidence="1">
    <location>
        <begin position="127"/>
        <end position="212"/>
    </location>
</feature>
<keyword evidence="2" id="KW-0812">Transmembrane</keyword>
<evidence type="ECO:0000313" key="4">
    <source>
        <dbReference type="Proteomes" id="UP001187734"/>
    </source>
</evidence>
<feature type="compositionally biased region" description="Basic and acidic residues" evidence="1">
    <location>
        <begin position="127"/>
        <end position="139"/>
    </location>
</feature>
<feature type="compositionally biased region" description="Pro residues" evidence="1">
    <location>
        <begin position="399"/>
        <end position="425"/>
    </location>
</feature>
<name>A0AAE8SP35_9HYPO</name>